<sequence length="320" mass="36338">MEINFTDKNILVTGGTGFIGSHLIEELIRQKAHVISTYQTRNPHSYFYSRNLDEQTTLVYIDICNFESVFDLVTKFDIDLIFHLAAQPLVDIAYANPKRTLETNILGTTNVLESARLFPKVKGIIVASSDKAYGKTEKKYVEDTPLRGDHPYEVSKSAADLISYSYFKTYGLPVVVTRFGNVYGEGDLNFSRVIPGIMKSLATKESLKIRSDGTYIRDYIYVKDVIHGYLLLAKNIGKVKGEAFNFGSSENLSVLNLITLIEKTLQKKIDYKILNTARNEIPFQSLDYAKIEKKLGWKPKFTLCGIIKQIYDWYSNFGVL</sequence>
<protein>
    <recommendedName>
        <fullName evidence="1">NAD(P)-binding domain-containing protein</fullName>
    </recommendedName>
</protein>
<evidence type="ECO:0000313" key="2">
    <source>
        <dbReference type="EMBL" id="OGG26719.1"/>
    </source>
</evidence>
<dbReference type="EMBL" id="MFJR01000007">
    <property type="protein sequence ID" value="OGG26719.1"/>
    <property type="molecule type" value="Genomic_DNA"/>
</dbReference>
<evidence type="ECO:0000259" key="1">
    <source>
        <dbReference type="Pfam" id="PF16363"/>
    </source>
</evidence>
<name>A0A1F6APU1_9BACT</name>
<dbReference type="InterPro" id="IPR036291">
    <property type="entry name" value="NAD(P)-bd_dom_sf"/>
</dbReference>
<dbReference type="Gene3D" id="3.40.50.720">
    <property type="entry name" value="NAD(P)-binding Rossmann-like Domain"/>
    <property type="match status" value="1"/>
</dbReference>
<proteinExistence type="predicted"/>
<dbReference type="Proteomes" id="UP000176609">
    <property type="component" value="Unassembled WGS sequence"/>
</dbReference>
<feature type="domain" description="NAD(P)-binding" evidence="1">
    <location>
        <begin position="11"/>
        <end position="309"/>
    </location>
</feature>
<dbReference type="Pfam" id="PF16363">
    <property type="entry name" value="GDP_Man_Dehyd"/>
    <property type="match status" value="1"/>
</dbReference>
<dbReference type="InterPro" id="IPR016040">
    <property type="entry name" value="NAD(P)-bd_dom"/>
</dbReference>
<dbReference type="SUPFAM" id="SSF51735">
    <property type="entry name" value="NAD(P)-binding Rossmann-fold domains"/>
    <property type="match status" value="1"/>
</dbReference>
<reference evidence="2 3" key="1">
    <citation type="journal article" date="2016" name="Nat. Commun.">
        <title>Thousands of microbial genomes shed light on interconnected biogeochemical processes in an aquifer system.</title>
        <authorList>
            <person name="Anantharaman K."/>
            <person name="Brown C.T."/>
            <person name="Hug L.A."/>
            <person name="Sharon I."/>
            <person name="Castelle C.J."/>
            <person name="Probst A.J."/>
            <person name="Thomas B.C."/>
            <person name="Singh A."/>
            <person name="Wilkins M.J."/>
            <person name="Karaoz U."/>
            <person name="Brodie E.L."/>
            <person name="Williams K.H."/>
            <person name="Hubbard S.S."/>
            <person name="Banfield J.F."/>
        </authorList>
    </citation>
    <scope>NUCLEOTIDE SEQUENCE [LARGE SCALE GENOMIC DNA]</scope>
</reference>
<organism evidence="2 3">
    <name type="scientific">Candidatus Gottesmanbacteria bacterium RIFCSPLOWO2_01_FULL_39_12b</name>
    <dbReference type="NCBI Taxonomy" id="1798388"/>
    <lineage>
        <taxon>Bacteria</taxon>
        <taxon>Candidatus Gottesmaniibacteriota</taxon>
    </lineage>
</organism>
<dbReference type="PANTHER" id="PTHR43000">
    <property type="entry name" value="DTDP-D-GLUCOSE 4,6-DEHYDRATASE-RELATED"/>
    <property type="match status" value="1"/>
</dbReference>
<dbReference type="AlphaFoldDB" id="A0A1F6APU1"/>
<comment type="caution">
    <text evidence="2">The sequence shown here is derived from an EMBL/GenBank/DDBJ whole genome shotgun (WGS) entry which is preliminary data.</text>
</comment>
<evidence type="ECO:0000313" key="3">
    <source>
        <dbReference type="Proteomes" id="UP000176609"/>
    </source>
</evidence>
<gene>
    <name evidence="2" type="ORF">A2960_00925</name>
</gene>
<accession>A0A1F6APU1</accession>